<organism evidence="1 2">
    <name type="scientific">Candidatus Anaerobiospirillum pullistercoris</name>
    <dbReference type="NCBI Taxonomy" id="2838452"/>
    <lineage>
        <taxon>Bacteria</taxon>
        <taxon>Pseudomonadati</taxon>
        <taxon>Pseudomonadota</taxon>
        <taxon>Gammaproteobacteria</taxon>
        <taxon>Aeromonadales</taxon>
        <taxon>Succinivibrionaceae</taxon>
        <taxon>Anaerobiospirillum</taxon>
    </lineage>
</organism>
<dbReference type="Proteomes" id="UP000886829">
    <property type="component" value="Unassembled WGS sequence"/>
</dbReference>
<sequence>MAKREFTPDRITSLRPNEIFVFGSNLGGFHGGGAAELAYRSFGAVWGQGEGLQGQSYALPTMVQTVAEMQPYVDRFIVCAQLHPELKFYLTEVGCGIAGFTVNEVAPLFAKALEVPNIVLPERFFKVLQG</sequence>
<dbReference type="AlphaFoldDB" id="A0A9D1WCJ4"/>
<evidence type="ECO:0000313" key="2">
    <source>
        <dbReference type="Proteomes" id="UP000886829"/>
    </source>
</evidence>
<gene>
    <name evidence="1" type="ORF">H9850_02910</name>
</gene>
<proteinExistence type="predicted"/>
<accession>A0A9D1WCJ4</accession>
<name>A0A9D1WCJ4_9GAMM</name>
<comment type="caution">
    <text evidence="1">The sequence shown here is derived from an EMBL/GenBank/DDBJ whole genome shotgun (WGS) entry which is preliminary data.</text>
</comment>
<reference evidence="1" key="2">
    <citation type="submission" date="2021-04" db="EMBL/GenBank/DDBJ databases">
        <authorList>
            <person name="Gilroy R."/>
        </authorList>
    </citation>
    <scope>NUCLEOTIDE SEQUENCE</scope>
    <source>
        <strain evidence="1">USASDec5-558</strain>
    </source>
</reference>
<dbReference type="EMBL" id="DXEV01000052">
    <property type="protein sequence ID" value="HIX56404.1"/>
    <property type="molecule type" value="Genomic_DNA"/>
</dbReference>
<reference evidence="1" key="1">
    <citation type="journal article" date="2021" name="PeerJ">
        <title>Extensive microbial diversity within the chicken gut microbiome revealed by metagenomics and culture.</title>
        <authorList>
            <person name="Gilroy R."/>
            <person name="Ravi A."/>
            <person name="Getino M."/>
            <person name="Pursley I."/>
            <person name="Horton D.L."/>
            <person name="Alikhan N.F."/>
            <person name="Baker D."/>
            <person name="Gharbi K."/>
            <person name="Hall N."/>
            <person name="Watson M."/>
            <person name="Adriaenssens E.M."/>
            <person name="Foster-Nyarko E."/>
            <person name="Jarju S."/>
            <person name="Secka A."/>
            <person name="Antonio M."/>
            <person name="Oren A."/>
            <person name="Chaudhuri R.R."/>
            <person name="La Ragione R."/>
            <person name="Hildebrand F."/>
            <person name="Pallen M.J."/>
        </authorList>
    </citation>
    <scope>NUCLEOTIDE SEQUENCE</scope>
    <source>
        <strain evidence="1">USASDec5-558</strain>
    </source>
</reference>
<evidence type="ECO:0000313" key="1">
    <source>
        <dbReference type="EMBL" id="HIX56404.1"/>
    </source>
</evidence>
<protein>
    <submittedName>
        <fullName evidence="1">Uncharacterized protein</fullName>
    </submittedName>
</protein>